<evidence type="ECO:0000313" key="11">
    <source>
        <dbReference type="Proteomes" id="UP001303473"/>
    </source>
</evidence>
<feature type="signal peptide" evidence="8">
    <location>
        <begin position="1"/>
        <end position="17"/>
    </location>
</feature>
<dbReference type="PANTHER" id="PTHR34992">
    <property type="entry name" value="HYPHAL ANASTAMOSIS-7 PROTEIN"/>
    <property type="match status" value="1"/>
</dbReference>
<name>A0AAN6S2X8_9PEZI</name>
<protein>
    <recommendedName>
        <fullName evidence="9">Copper acquisition factor BIM1-like domain-containing protein</fullName>
    </recommendedName>
</protein>
<keyword evidence="5" id="KW-0472">Membrane</keyword>
<evidence type="ECO:0000256" key="2">
    <source>
        <dbReference type="ARBA" id="ARBA00022475"/>
    </source>
</evidence>
<proteinExistence type="predicted"/>
<feature type="domain" description="Copper acquisition factor BIM1-like" evidence="9">
    <location>
        <begin position="16"/>
        <end position="152"/>
    </location>
</feature>
<dbReference type="Pfam" id="PF20238">
    <property type="entry name" value="BIM1-like_dom"/>
    <property type="match status" value="1"/>
</dbReference>
<keyword evidence="2" id="KW-1003">Cell membrane</keyword>
<organism evidence="10 11">
    <name type="scientific">Diplogelasinospora grovesii</name>
    <dbReference type="NCBI Taxonomy" id="303347"/>
    <lineage>
        <taxon>Eukaryota</taxon>
        <taxon>Fungi</taxon>
        <taxon>Dikarya</taxon>
        <taxon>Ascomycota</taxon>
        <taxon>Pezizomycotina</taxon>
        <taxon>Sordariomycetes</taxon>
        <taxon>Sordariomycetidae</taxon>
        <taxon>Sordariales</taxon>
        <taxon>Diplogelasinosporaceae</taxon>
        <taxon>Diplogelasinospora</taxon>
    </lineage>
</organism>
<accession>A0AAN6S2X8</accession>
<evidence type="ECO:0000256" key="6">
    <source>
        <dbReference type="ARBA" id="ARBA00023180"/>
    </source>
</evidence>
<keyword evidence="3" id="KW-0336">GPI-anchor</keyword>
<keyword evidence="6" id="KW-0325">Glycoprotein</keyword>
<evidence type="ECO:0000256" key="8">
    <source>
        <dbReference type="SAM" id="SignalP"/>
    </source>
</evidence>
<comment type="caution">
    <text evidence="10">The sequence shown here is derived from an EMBL/GenBank/DDBJ whole genome shotgun (WGS) entry which is preliminary data.</text>
</comment>
<dbReference type="InterPro" id="IPR046530">
    <property type="entry name" value="BIM1-like_dom"/>
</dbReference>
<dbReference type="GO" id="GO:0005886">
    <property type="term" value="C:plasma membrane"/>
    <property type="evidence" value="ECO:0007669"/>
    <property type="project" value="UniProtKB-SubCell"/>
</dbReference>
<dbReference type="EMBL" id="MU853826">
    <property type="protein sequence ID" value="KAK3938584.1"/>
    <property type="molecule type" value="Genomic_DNA"/>
</dbReference>
<evidence type="ECO:0000256" key="1">
    <source>
        <dbReference type="ARBA" id="ARBA00004609"/>
    </source>
</evidence>
<dbReference type="GO" id="GO:0098552">
    <property type="term" value="C:side of membrane"/>
    <property type="evidence" value="ECO:0007669"/>
    <property type="project" value="UniProtKB-KW"/>
</dbReference>
<sequence length="267" mass="26244">MHRSVLLAVAALRFASAHFTLQIPTAIGLDDGKEATSPCGNSNPANRSAGVSNWGISGSNVGVMSTDPSVTWELNAALLSDPTKFVPLVQKFAQNGAGEICFPKIPAPAEWEGKDGVLQVVQHGPDGDLYQCAAIRFVPGGPDAVPAGCTNAAAVTSASTTSAGPPSSGSDTASSTATATATATVSSSESAGSSSVASSMSMNMSSITMTMTMSASASSTVTVSATSSANASATASTSKAPASGASSVVGTMGNVVAVGLVVAAFFI</sequence>
<dbReference type="InterPro" id="IPR046936">
    <property type="entry name" value="BIM1-like"/>
</dbReference>
<evidence type="ECO:0000256" key="3">
    <source>
        <dbReference type="ARBA" id="ARBA00022622"/>
    </source>
</evidence>
<evidence type="ECO:0000313" key="10">
    <source>
        <dbReference type="EMBL" id="KAK3938584.1"/>
    </source>
</evidence>
<keyword evidence="11" id="KW-1185">Reference proteome</keyword>
<dbReference type="Proteomes" id="UP001303473">
    <property type="component" value="Unassembled WGS sequence"/>
</dbReference>
<evidence type="ECO:0000256" key="7">
    <source>
        <dbReference type="ARBA" id="ARBA00023288"/>
    </source>
</evidence>
<keyword evidence="7" id="KW-0449">Lipoprotein</keyword>
<dbReference type="PANTHER" id="PTHR34992:SF1">
    <property type="entry name" value="COPPER ACQUISITION FACTOR BIM1-LIKE DOMAIN-CONTAINING PROTEIN"/>
    <property type="match status" value="1"/>
</dbReference>
<evidence type="ECO:0000256" key="4">
    <source>
        <dbReference type="ARBA" id="ARBA00022729"/>
    </source>
</evidence>
<keyword evidence="4 8" id="KW-0732">Signal</keyword>
<feature type="chain" id="PRO_5042810251" description="Copper acquisition factor BIM1-like domain-containing protein" evidence="8">
    <location>
        <begin position="18"/>
        <end position="267"/>
    </location>
</feature>
<evidence type="ECO:0000259" key="9">
    <source>
        <dbReference type="Pfam" id="PF20238"/>
    </source>
</evidence>
<dbReference type="AlphaFoldDB" id="A0AAN6S2X8"/>
<dbReference type="CDD" id="cd21176">
    <property type="entry name" value="LPMO_auxiliary-like"/>
    <property type="match status" value="1"/>
</dbReference>
<evidence type="ECO:0000256" key="5">
    <source>
        <dbReference type="ARBA" id="ARBA00023136"/>
    </source>
</evidence>
<reference evidence="11" key="1">
    <citation type="journal article" date="2023" name="Mol. Phylogenet. Evol.">
        <title>Genome-scale phylogeny and comparative genomics of the fungal order Sordariales.</title>
        <authorList>
            <person name="Hensen N."/>
            <person name="Bonometti L."/>
            <person name="Westerberg I."/>
            <person name="Brannstrom I.O."/>
            <person name="Guillou S."/>
            <person name="Cros-Aarteil S."/>
            <person name="Calhoun S."/>
            <person name="Haridas S."/>
            <person name="Kuo A."/>
            <person name="Mondo S."/>
            <person name="Pangilinan J."/>
            <person name="Riley R."/>
            <person name="LaButti K."/>
            <person name="Andreopoulos B."/>
            <person name="Lipzen A."/>
            <person name="Chen C."/>
            <person name="Yan M."/>
            <person name="Daum C."/>
            <person name="Ng V."/>
            <person name="Clum A."/>
            <person name="Steindorff A."/>
            <person name="Ohm R.A."/>
            <person name="Martin F."/>
            <person name="Silar P."/>
            <person name="Natvig D.O."/>
            <person name="Lalanne C."/>
            <person name="Gautier V."/>
            <person name="Ament-Velasquez S.L."/>
            <person name="Kruys A."/>
            <person name="Hutchinson M.I."/>
            <person name="Powell A.J."/>
            <person name="Barry K."/>
            <person name="Miller A.N."/>
            <person name="Grigoriev I.V."/>
            <person name="Debuchy R."/>
            <person name="Gladieux P."/>
            <person name="Hiltunen Thoren M."/>
            <person name="Johannesson H."/>
        </authorList>
    </citation>
    <scope>NUCLEOTIDE SEQUENCE [LARGE SCALE GENOMIC DNA]</scope>
    <source>
        <strain evidence="11">CBS 340.73</strain>
    </source>
</reference>
<comment type="subcellular location">
    <subcellularLocation>
        <location evidence="1">Cell membrane</location>
        <topology evidence="1">Lipid-anchor</topology>
        <topology evidence="1">GPI-anchor</topology>
    </subcellularLocation>
</comment>
<gene>
    <name evidence="10" type="ORF">QBC46DRAFT_317401</name>
</gene>